<accession>A0A9P0L2X5</accession>
<sequence length="106" mass="12073">MKIIVLLTFICAFAVSCRAAFSERNVVNLIRSVPVEERRDFIKYALAKGYERDAGNKQEGIPEAFSNILRFYRTQNLTPAHMSQGLQEIVCFPWGCIDINDPSVYP</sequence>
<keyword evidence="3" id="KW-1185">Reference proteome</keyword>
<dbReference type="OrthoDB" id="7682224at2759"/>
<proteinExistence type="predicted"/>
<organism evidence="2 3">
    <name type="scientific">Acanthoscelides obtectus</name>
    <name type="common">Bean weevil</name>
    <name type="synonym">Bruchus obtectus</name>
    <dbReference type="NCBI Taxonomy" id="200917"/>
    <lineage>
        <taxon>Eukaryota</taxon>
        <taxon>Metazoa</taxon>
        <taxon>Ecdysozoa</taxon>
        <taxon>Arthropoda</taxon>
        <taxon>Hexapoda</taxon>
        <taxon>Insecta</taxon>
        <taxon>Pterygota</taxon>
        <taxon>Neoptera</taxon>
        <taxon>Endopterygota</taxon>
        <taxon>Coleoptera</taxon>
        <taxon>Polyphaga</taxon>
        <taxon>Cucujiformia</taxon>
        <taxon>Chrysomeloidea</taxon>
        <taxon>Chrysomelidae</taxon>
        <taxon>Bruchinae</taxon>
        <taxon>Bruchini</taxon>
        <taxon>Acanthoscelides</taxon>
    </lineage>
</organism>
<keyword evidence="1" id="KW-0732">Signal</keyword>
<dbReference type="Proteomes" id="UP001152888">
    <property type="component" value="Unassembled WGS sequence"/>
</dbReference>
<evidence type="ECO:0000313" key="3">
    <source>
        <dbReference type="Proteomes" id="UP001152888"/>
    </source>
</evidence>
<dbReference type="EMBL" id="CAKOFQ010007018">
    <property type="protein sequence ID" value="CAH1987412.1"/>
    <property type="molecule type" value="Genomic_DNA"/>
</dbReference>
<protein>
    <submittedName>
        <fullName evidence="2">Uncharacterized protein</fullName>
    </submittedName>
</protein>
<dbReference type="AlphaFoldDB" id="A0A9P0L2X5"/>
<feature type="signal peptide" evidence="1">
    <location>
        <begin position="1"/>
        <end position="19"/>
    </location>
</feature>
<evidence type="ECO:0000256" key="1">
    <source>
        <dbReference type="SAM" id="SignalP"/>
    </source>
</evidence>
<reference evidence="2" key="1">
    <citation type="submission" date="2022-03" db="EMBL/GenBank/DDBJ databases">
        <authorList>
            <person name="Sayadi A."/>
        </authorList>
    </citation>
    <scope>NUCLEOTIDE SEQUENCE</scope>
</reference>
<name>A0A9P0L2X5_ACAOB</name>
<feature type="chain" id="PRO_5040258666" evidence="1">
    <location>
        <begin position="20"/>
        <end position="106"/>
    </location>
</feature>
<comment type="caution">
    <text evidence="2">The sequence shown here is derived from an EMBL/GenBank/DDBJ whole genome shotgun (WGS) entry which is preliminary data.</text>
</comment>
<evidence type="ECO:0000313" key="2">
    <source>
        <dbReference type="EMBL" id="CAH1987412.1"/>
    </source>
</evidence>
<dbReference type="PROSITE" id="PS51257">
    <property type="entry name" value="PROKAR_LIPOPROTEIN"/>
    <property type="match status" value="1"/>
</dbReference>
<gene>
    <name evidence="2" type="ORF">ACAOBT_LOCUS17829</name>
</gene>